<feature type="domain" description="DnaK suppressor protein DksA N-terminal" evidence="7">
    <location>
        <begin position="43"/>
        <end position="112"/>
    </location>
</feature>
<dbReference type="PANTHER" id="PTHR33823">
    <property type="entry name" value="RNA POLYMERASE-BINDING TRANSCRIPTION FACTOR DKSA-RELATED"/>
    <property type="match status" value="1"/>
</dbReference>
<reference evidence="8 9" key="1">
    <citation type="submission" date="2011-02" db="EMBL/GenBank/DDBJ databases">
        <authorList>
            <person name="Muzny D."/>
            <person name="Qin X."/>
            <person name="Deng J."/>
            <person name="Jiang H."/>
            <person name="Liu Y."/>
            <person name="Qu J."/>
            <person name="Song X.-Z."/>
            <person name="Zhang L."/>
            <person name="Thornton R."/>
            <person name="Coyle M."/>
            <person name="Francisco L."/>
            <person name="Jackson L."/>
            <person name="Javaid M."/>
            <person name="Korchina V."/>
            <person name="Kovar C."/>
            <person name="Mata R."/>
            <person name="Mathew T."/>
            <person name="Ngo R."/>
            <person name="Nguyen L."/>
            <person name="Nguyen N."/>
            <person name="Okwuonu G."/>
            <person name="Ongeri F."/>
            <person name="Pham C."/>
            <person name="Simmons D."/>
            <person name="Wilczek-Boney K."/>
            <person name="Hale W."/>
            <person name="Jakkamsetti A."/>
            <person name="Pham P."/>
            <person name="Ruth R."/>
            <person name="San Lucas F."/>
            <person name="Warren J."/>
            <person name="Zhang J."/>
            <person name="Zhao Z."/>
            <person name="Zhou C."/>
            <person name="Zhu D."/>
            <person name="Lee S."/>
            <person name="Bess C."/>
            <person name="Blankenburg K."/>
            <person name="Forbes L."/>
            <person name="Fu Q."/>
            <person name="Gubbala S."/>
            <person name="Hirani K."/>
            <person name="Jayaseelan J.C."/>
            <person name="Lara F."/>
            <person name="Munidasa M."/>
            <person name="Palculict T."/>
            <person name="Patil S."/>
            <person name="Pu L.-L."/>
            <person name="Saada N."/>
            <person name="Tang L."/>
            <person name="Weissenberger G."/>
            <person name="Zhu Y."/>
            <person name="Hemphill L."/>
            <person name="Shang Y."/>
            <person name="Youmans B."/>
            <person name="Ayvaz T."/>
            <person name="Ross M."/>
            <person name="Santibanez J."/>
            <person name="Aqrawi P."/>
            <person name="Gross S."/>
            <person name="Joshi V."/>
            <person name="Fowler G."/>
            <person name="Nazareth L."/>
            <person name="Reid J."/>
            <person name="Worley K."/>
            <person name="Petrosino J."/>
            <person name="Highlander S."/>
            <person name="Gibbs R."/>
        </authorList>
    </citation>
    <scope>NUCLEOTIDE SEQUENCE [LARGE SCALE GENOMIC DNA]</scope>
    <source>
        <strain evidence="8 9">ATCC BAA-1200</strain>
    </source>
</reference>
<keyword evidence="1 4" id="KW-0479">Metal-binding</keyword>
<dbReference type="NCBIfam" id="TIGR02420">
    <property type="entry name" value="dksA"/>
    <property type="match status" value="1"/>
</dbReference>
<comment type="subcellular location">
    <subcellularLocation>
        <location evidence="4">Cytoplasm</location>
    </subcellularLocation>
</comment>
<dbReference type="EMBL" id="AFAY01000011">
    <property type="protein sequence ID" value="EGF11700.1"/>
    <property type="molecule type" value="Genomic_DNA"/>
</dbReference>
<dbReference type="GO" id="GO:0010468">
    <property type="term" value="P:regulation of gene expression"/>
    <property type="evidence" value="ECO:0007669"/>
    <property type="project" value="UniProtKB-UniRule"/>
</dbReference>
<evidence type="ECO:0000256" key="5">
    <source>
        <dbReference type="PROSITE-ProRule" id="PRU00510"/>
    </source>
</evidence>
<dbReference type="InterPro" id="IPR000962">
    <property type="entry name" value="Znf_DskA_TraR"/>
</dbReference>
<keyword evidence="2 4" id="KW-0863">Zinc-finger</keyword>
<dbReference type="Proteomes" id="UP000004105">
    <property type="component" value="Unassembled WGS sequence"/>
</dbReference>
<evidence type="ECO:0000313" key="8">
    <source>
        <dbReference type="EMBL" id="EGF11700.1"/>
    </source>
</evidence>
<dbReference type="AlphaFoldDB" id="F2BA58"/>
<evidence type="ECO:0000256" key="1">
    <source>
        <dbReference type="ARBA" id="ARBA00022723"/>
    </source>
</evidence>
<feature type="domain" description="Zinc finger DksA/TraR C4-type" evidence="6">
    <location>
        <begin position="115"/>
        <end position="150"/>
    </location>
</feature>
<dbReference type="HAMAP" id="MF_00926">
    <property type="entry name" value="DksA"/>
    <property type="match status" value="1"/>
</dbReference>
<feature type="zinc finger region" description="dksA C4-type" evidence="5">
    <location>
        <begin position="120"/>
        <end position="144"/>
    </location>
</feature>
<dbReference type="PANTHER" id="PTHR33823:SF2">
    <property type="entry name" value="RNA POLYMERASE-BINDING TRANSCRIPTION FACTOR DKSA"/>
    <property type="match status" value="1"/>
</dbReference>
<evidence type="ECO:0000259" key="6">
    <source>
        <dbReference type="Pfam" id="PF01258"/>
    </source>
</evidence>
<dbReference type="Gene3D" id="1.20.120.910">
    <property type="entry name" value="DksA, coiled-coil domain"/>
    <property type="match status" value="1"/>
</dbReference>
<dbReference type="GO" id="GO:0008270">
    <property type="term" value="F:zinc ion binding"/>
    <property type="evidence" value="ECO:0007669"/>
    <property type="project" value="UniProtKB-UniRule"/>
</dbReference>
<dbReference type="Pfam" id="PF21157">
    <property type="entry name" value="DksA_N"/>
    <property type="match status" value="1"/>
</dbReference>
<name>F2BA58_9NEIS</name>
<organism evidence="8 9">
    <name type="scientific">Neisseria bacilliformis ATCC BAA-1200</name>
    <dbReference type="NCBI Taxonomy" id="888742"/>
    <lineage>
        <taxon>Bacteria</taxon>
        <taxon>Pseudomonadati</taxon>
        <taxon>Pseudomonadota</taxon>
        <taxon>Betaproteobacteria</taxon>
        <taxon>Neisseriales</taxon>
        <taxon>Neisseriaceae</taxon>
        <taxon>Neisseria</taxon>
    </lineage>
</organism>
<evidence type="ECO:0000259" key="7">
    <source>
        <dbReference type="Pfam" id="PF21157"/>
    </source>
</evidence>
<dbReference type="PROSITE" id="PS51128">
    <property type="entry name" value="ZF_DKSA_2"/>
    <property type="match status" value="1"/>
</dbReference>
<keyword evidence="9" id="KW-1185">Reference proteome</keyword>
<dbReference type="HOGENOM" id="CLU_043144_2_2_4"/>
<keyword evidence="3 4" id="KW-0862">Zinc</keyword>
<accession>F2BA58</accession>
<comment type="similarity">
    <text evidence="4">Belongs to the DksA family.</text>
</comment>
<comment type="subunit">
    <text evidence="4">Interacts directly with the RNA polymerase.</text>
</comment>
<sequence>MRHIILIKKVLSQTDREATMAKLTEQDIIDWNGPEDEYMNEDQLAFFRELLLKQQEELIANATDTAAELKKHETAPDPADRATQEEEYALELRTRDRERKLLNKIQDTIRLIDQGEYGYCRDTGEPIGLKRLLARPTATLSVEAQERRERMKKQFAD</sequence>
<proteinExistence type="inferred from homology"/>
<evidence type="ECO:0000256" key="4">
    <source>
        <dbReference type="HAMAP-Rule" id="MF_00926"/>
    </source>
</evidence>
<evidence type="ECO:0000256" key="2">
    <source>
        <dbReference type="ARBA" id="ARBA00022771"/>
    </source>
</evidence>
<comment type="caution">
    <text evidence="4">Lacks conserved residue(s) required for the propagation of feature annotation.</text>
</comment>
<evidence type="ECO:0000256" key="3">
    <source>
        <dbReference type="ARBA" id="ARBA00022833"/>
    </source>
</evidence>
<keyword evidence="4" id="KW-0963">Cytoplasm</keyword>
<comment type="function">
    <text evidence="4">Transcription factor that acts by binding directly to the RNA polymerase (RNAP). Required for negative regulation of rRNA expression and positive regulation of several amino acid biosynthesis promoters.</text>
</comment>
<dbReference type="SUPFAM" id="SSF57716">
    <property type="entry name" value="Glucocorticoid receptor-like (DNA-binding domain)"/>
    <property type="match status" value="1"/>
</dbReference>
<protein>
    <recommendedName>
        <fullName evidence="4">RNA polymerase-binding transcription factor DksA</fullName>
    </recommendedName>
</protein>
<dbReference type="InterPro" id="IPR037187">
    <property type="entry name" value="DnaK_N"/>
</dbReference>
<dbReference type="GO" id="GO:0005737">
    <property type="term" value="C:cytoplasm"/>
    <property type="evidence" value="ECO:0007669"/>
    <property type="project" value="UniProtKB-SubCell"/>
</dbReference>
<dbReference type="SUPFAM" id="SSF109635">
    <property type="entry name" value="DnaK suppressor protein DksA, alpha-hairpin domain"/>
    <property type="match status" value="1"/>
</dbReference>
<comment type="caution">
    <text evidence="8">The sequence shown here is derived from an EMBL/GenBank/DDBJ whole genome shotgun (WGS) entry which is preliminary data.</text>
</comment>
<dbReference type="InterPro" id="IPR048489">
    <property type="entry name" value="DksA_N"/>
</dbReference>
<dbReference type="InterPro" id="IPR012784">
    <property type="entry name" value="DksA_RNA_pol-bd"/>
</dbReference>
<evidence type="ECO:0000313" key="9">
    <source>
        <dbReference type="Proteomes" id="UP000004105"/>
    </source>
</evidence>
<dbReference type="STRING" id="267212.GCA_001063965_00860"/>
<gene>
    <name evidence="4 8" type="primary">dksA</name>
    <name evidence="8" type="ORF">HMPREF9123_0612</name>
</gene>
<dbReference type="Pfam" id="PF01258">
    <property type="entry name" value="zf-dskA_traR"/>
    <property type="match status" value="1"/>
</dbReference>